<dbReference type="EMBL" id="KI299191">
    <property type="protein sequence ID" value="ERZ97919.1"/>
    <property type="molecule type" value="Genomic_DNA"/>
</dbReference>
<name>U9SPT0_RHIID</name>
<sequence length="155" mass="18433">MTRTISTKTQHNVAMQKLSADDETQHEKDLPNLLKNKHQFRDETKKDILYNYEIEAFAELYNLTNVLPVLSCYDSIFWLKDSDGVIYIWNRTNELMIRGECDMKEALENYLFTRKIFQPNCFLVSVLRISRTIKPMKTQNDKFLIIRTVTFCHDQ</sequence>
<accession>U9SPT0</accession>
<gene>
    <name evidence="1" type="ORF">GLOINDRAFT_11068</name>
</gene>
<reference evidence="1" key="1">
    <citation type="submission" date="2013-07" db="EMBL/GenBank/DDBJ databases">
        <title>The genome of an arbuscular mycorrhizal fungus provides insights into the evolution of the oldest plant symbiosis.</title>
        <authorList>
            <consortium name="DOE Joint Genome Institute"/>
            <person name="Tisserant E."/>
            <person name="Malbreil M."/>
            <person name="Kuo A."/>
            <person name="Kohler A."/>
            <person name="Symeonidi A."/>
            <person name="Balestrini R."/>
            <person name="Charron P."/>
            <person name="Duensing N."/>
            <person name="Frei-dit-Frey N."/>
            <person name="Gianinazzi-Pearson V."/>
            <person name="Gilbert B."/>
            <person name="Handa Y."/>
            <person name="Hijri M."/>
            <person name="Kaul R."/>
            <person name="Kawaguchi M."/>
            <person name="Krajinski F."/>
            <person name="Lammers P."/>
            <person name="Lapierre D."/>
            <person name="Masclaux F.G."/>
            <person name="Murat C."/>
            <person name="Morin E."/>
            <person name="Ndikumana S."/>
            <person name="Pagni M."/>
            <person name="Petitpierre D."/>
            <person name="Requena N."/>
            <person name="Rosikiewicz P."/>
            <person name="Riley R."/>
            <person name="Saito K."/>
            <person name="San Clemente H."/>
            <person name="Shapiro H."/>
            <person name="van Tuinen D."/>
            <person name="Becard G."/>
            <person name="Bonfante P."/>
            <person name="Paszkowski U."/>
            <person name="Shachar-Hill Y."/>
            <person name="Young J.P."/>
            <person name="Sanders I.R."/>
            <person name="Henrissat B."/>
            <person name="Rensing S.A."/>
            <person name="Grigoriev I.V."/>
            <person name="Corradi N."/>
            <person name="Roux C."/>
            <person name="Martin F."/>
        </authorList>
    </citation>
    <scope>NUCLEOTIDE SEQUENCE</scope>
    <source>
        <strain evidence="1">DAOM 197198</strain>
    </source>
</reference>
<dbReference type="AlphaFoldDB" id="U9SPT0"/>
<organism evidence="1">
    <name type="scientific">Rhizophagus irregularis (strain DAOM 181602 / DAOM 197198 / MUCL 43194)</name>
    <name type="common">Arbuscular mycorrhizal fungus</name>
    <name type="synonym">Glomus intraradices</name>
    <dbReference type="NCBI Taxonomy" id="747089"/>
    <lineage>
        <taxon>Eukaryota</taxon>
        <taxon>Fungi</taxon>
        <taxon>Fungi incertae sedis</taxon>
        <taxon>Mucoromycota</taxon>
        <taxon>Glomeromycotina</taxon>
        <taxon>Glomeromycetes</taxon>
        <taxon>Glomerales</taxon>
        <taxon>Glomeraceae</taxon>
        <taxon>Rhizophagus</taxon>
    </lineage>
</organism>
<evidence type="ECO:0000313" key="1">
    <source>
        <dbReference type="EMBL" id="ERZ97919.1"/>
    </source>
</evidence>
<proteinExistence type="predicted"/>
<protein>
    <submittedName>
        <fullName evidence="1">Uncharacterized protein</fullName>
    </submittedName>
</protein>
<dbReference type="HOGENOM" id="CLU_1696443_0_0_1"/>